<reference evidence="1 2" key="1">
    <citation type="journal article" date="2015" name="Genome Biol. Evol.">
        <title>Comparative Genomics of a Bacterivorous Green Alga Reveals Evolutionary Causalities and Consequences of Phago-Mixotrophic Mode of Nutrition.</title>
        <authorList>
            <person name="Burns J.A."/>
            <person name="Paasch A."/>
            <person name="Narechania A."/>
            <person name="Kim E."/>
        </authorList>
    </citation>
    <scope>NUCLEOTIDE SEQUENCE [LARGE SCALE GENOMIC DNA]</scope>
    <source>
        <strain evidence="1 2">PLY_AMNH</strain>
    </source>
</reference>
<accession>A0AAE0FLQ6</accession>
<name>A0AAE0FLQ6_9CHLO</name>
<protein>
    <submittedName>
        <fullName evidence="1">Uncharacterized protein</fullName>
    </submittedName>
</protein>
<keyword evidence="2" id="KW-1185">Reference proteome</keyword>
<dbReference type="PANTHER" id="PTHR36397">
    <property type="entry name" value="OSJNBA0081L15.1 PROTEIN"/>
    <property type="match status" value="1"/>
</dbReference>
<evidence type="ECO:0000313" key="1">
    <source>
        <dbReference type="EMBL" id="KAK3262049.1"/>
    </source>
</evidence>
<dbReference type="AlphaFoldDB" id="A0AAE0FLQ6"/>
<proteinExistence type="predicted"/>
<comment type="caution">
    <text evidence="1">The sequence shown here is derived from an EMBL/GenBank/DDBJ whole genome shotgun (WGS) entry which is preliminary data.</text>
</comment>
<evidence type="ECO:0000313" key="2">
    <source>
        <dbReference type="Proteomes" id="UP001190700"/>
    </source>
</evidence>
<gene>
    <name evidence="1" type="ORF">CYMTET_29079</name>
</gene>
<organism evidence="1 2">
    <name type="scientific">Cymbomonas tetramitiformis</name>
    <dbReference type="NCBI Taxonomy" id="36881"/>
    <lineage>
        <taxon>Eukaryota</taxon>
        <taxon>Viridiplantae</taxon>
        <taxon>Chlorophyta</taxon>
        <taxon>Pyramimonadophyceae</taxon>
        <taxon>Pyramimonadales</taxon>
        <taxon>Pyramimonadaceae</taxon>
        <taxon>Cymbomonas</taxon>
    </lineage>
</organism>
<dbReference type="EMBL" id="LGRX02016488">
    <property type="protein sequence ID" value="KAK3262049.1"/>
    <property type="molecule type" value="Genomic_DNA"/>
</dbReference>
<dbReference type="PANTHER" id="PTHR36397:SF1">
    <property type="entry name" value="OS04G0482900 PROTEIN"/>
    <property type="match status" value="1"/>
</dbReference>
<sequence>MTSKIAPRLRGILYCPKPFSQLKRSSLNIQAVKKERGPTTYEVRLVTPPPKSLGLHPLPYNTQNGEVVNVKGQEFVVCGVCYQYKLCRGKYRKDNTRLDVLTPSRYILNLHLDGLFDSDESPEH</sequence>
<dbReference type="Proteomes" id="UP001190700">
    <property type="component" value="Unassembled WGS sequence"/>
</dbReference>